<sequence length="193" mass="21747">MEKYVDSVHALARSNSVPGKTDLNSQSTDDMEIPEDGEIPQEMLDLVEAGYLIIDQDRNVSITQQYRDHVLTSPPTDSLGEEKTVTFVGENTIVFTENAASQAAGNVTKVTWHWWGYQLYLSSSYVYYLNTFINNGNIGMASDFIGNFLPTFLSYPVALYIYYHQAVFYAANKNQKGIILKYIWGVPAGFRSQ</sequence>
<dbReference type="Proteomes" id="UP000515917">
    <property type="component" value="Chromosome"/>
</dbReference>
<gene>
    <name evidence="1" type="ORF">C1H71_19215</name>
</gene>
<dbReference type="EMBL" id="CP025781">
    <property type="protein sequence ID" value="QBC45446.1"/>
    <property type="molecule type" value="Genomic_DNA"/>
</dbReference>
<keyword evidence="2" id="KW-1185">Reference proteome</keyword>
<evidence type="ECO:0000313" key="2">
    <source>
        <dbReference type="Proteomes" id="UP000515917"/>
    </source>
</evidence>
<protein>
    <submittedName>
        <fullName evidence="1">Uncharacterized protein</fullName>
    </submittedName>
</protein>
<accession>A0A7G3GDQ0</accession>
<evidence type="ECO:0000313" key="1">
    <source>
        <dbReference type="EMBL" id="QBC45446.1"/>
    </source>
</evidence>
<reference evidence="1 2" key="1">
    <citation type="submission" date="2018-01" db="EMBL/GenBank/DDBJ databases">
        <title>Genome sequence of Iodobacter sp. strain PCH194 isolated from Indian Trans-Himalaya.</title>
        <authorList>
            <person name="Kumar V."/>
            <person name="Thakur V."/>
            <person name="Kumar S."/>
            <person name="Singh D."/>
        </authorList>
    </citation>
    <scope>NUCLEOTIDE SEQUENCE [LARGE SCALE GENOMIC DNA]</scope>
    <source>
        <strain evidence="1 2">PCH194</strain>
    </source>
</reference>
<dbReference type="AlphaFoldDB" id="A0A7G3GDQ0"/>
<dbReference type="KEGG" id="ifl:C1H71_19215"/>
<name>A0A7G3GDQ0_9NEIS</name>
<organism evidence="1 2">
    <name type="scientific">Iodobacter fluviatilis</name>
    <dbReference type="NCBI Taxonomy" id="537"/>
    <lineage>
        <taxon>Bacteria</taxon>
        <taxon>Pseudomonadati</taxon>
        <taxon>Pseudomonadota</taxon>
        <taxon>Betaproteobacteria</taxon>
        <taxon>Neisseriales</taxon>
        <taxon>Chitinibacteraceae</taxon>
        <taxon>Iodobacter</taxon>
    </lineage>
</organism>
<dbReference type="RefSeq" id="WP_130107952.1">
    <property type="nucleotide sequence ID" value="NZ_CP025781.1"/>
</dbReference>
<proteinExistence type="predicted"/>